<evidence type="ECO:0000256" key="2">
    <source>
        <dbReference type="ARBA" id="ARBA00007430"/>
    </source>
</evidence>
<sequence length="486" mass="54873">MITKSIKERTISGLIWNAIERFMVQGGQFVIRIMIARMITPAEYGLVGMVAVFLVLSDVIINGGFSQALIQKKDRTDLDYSTVFYINFVLGLMIYVVLYFLAPQISEFYNDNRLIEVIRLISISIVIKSLSVVQIAKLSIELNFKLKTLVNFWAVLISGIFAIYLAYMKYGVFALVYQAISYSAIVTVLMFIVSKWRPKLEFSLARTKELFNFGSKVFLAGLTGVLSDNSYSILIGRLFTSMEVGYYSQGRNLPDLLSVNLFNILQGVLFPVMAAAQDDRERLLKIYKKSLDMTAFIVLPCMVGLVVIAEPFVRLFLTDKWLPSVFIIQWLALSRMIIPLGAINANLLNAVGRSDLYLKIDLIKLPLTIIGLFMSAPFGLKYMVISNFVISIFYFFINAYYPGKLFGYGAIKQLKDMSLIFIATLLMFLSTYFFSVDGGFIDIILKVILGVIVYMLCCAMLKVNALWEVLNYAKGKMNKNRQIGGA</sequence>
<feature type="transmembrane region" description="Helical" evidence="7">
    <location>
        <begin position="382"/>
        <end position="401"/>
    </location>
</feature>
<feature type="transmembrane region" description="Helical" evidence="7">
    <location>
        <begin position="323"/>
        <end position="344"/>
    </location>
</feature>
<feature type="transmembrane region" description="Helical" evidence="7">
    <location>
        <begin position="173"/>
        <end position="196"/>
    </location>
</feature>
<accession>A0ABS6LN01</accession>
<feature type="transmembrane region" description="Helical" evidence="7">
    <location>
        <begin position="82"/>
        <end position="102"/>
    </location>
</feature>
<evidence type="ECO:0000313" key="8">
    <source>
        <dbReference type="EMBL" id="MBU9848320.1"/>
    </source>
</evidence>
<feature type="transmembrane region" description="Helical" evidence="7">
    <location>
        <begin position="148"/>
        <end position="167"/>
    </location>
</feature>
<evidence type="ECO:0000256" key="6">
    <source>
        <dbReference type="ARBA" id="ARBA00023136"/>
    </source>
</evidence>
<keyword evidence="5 7" id="KW-1133">Transmembrane helix</keyword>
<comment type="subcellular location">
    <subcellularLocation>
        <location evidence="1">Cell membrane</location>
        <topology evidence="1">Multi-pass membrane protein</topology>
    </subcellularLocation>
</comment>
<dbReference type="RefSeq" id="WP_217151471.1">
    <property type="nucleotide sequence ID" value="NZ_JAFMOY010000133.1"/>
</dbReference>
<keyword evidence="4 7" id="KW-0812">Transmembrane</keyword>
<evidence type="ECO:0000256" key="4">
    <source>
        <dbReference type="ARBA" id="ARBA00022692"/>
    </source>
</evidence>
<dbReference type="PANTHER" id="PTHR30250">
    <property type="entry name" value="PST FAMILY PREDICTED COLANIC ACID TRANSPORTER"/>
    <property type="match status" value="1"/>
</dbReference>
<keyword evidence="6 7" id="KW-0472">Membrane</keyword>
<dbReference type="InterPro" id="IPR050833">
    <property type="entry name" value="Poly_Biosynth_Transport"/>
</dbReference>
<feature type="transmembrane region" description="Helical" evidence="7">
    <location>
        <begin position="217"/>
        <end position="236"/>
    </location>
</feature>
<dbReference type="Pfam" id="PF13440">
    <property type="entry name" value="Polysacc_synt_3"/>
    <property type="match status" value="1"/>
</dbReference>
<feature type="transmembrane region" description="Helical" evidence="7">
    <location>
        <begin position="447"/>
        <end position="467"/>
    </location>
</feature>
<dbReference type="PANTHER" id="PTHR30250:SF10">
    <property type="entry name" value="LIPOPOLYSACCHARIDE BIOSYNTHESIS PROTEIN WZXC"/>
    <property type="match status" value="1"/>
</dbReference>
<keyword evidence="3" id="KW-1003">Cell membrane</keyword>
<feature type="transmembrane region" description="Helical" evidence="7">
    <location>
        <begin position="46"/>
        <end position="70"/>
    </location>
</feature>
<organism evidence="8 9">
    <name type="scientific">Rahnella ecdela</name>
    <dbReference type="NCBI Taxonomy" id="2816250"/>
    <lineage>
        <taxon>Bacteria</taxon>
        <taxon>Pseudomonadati</taxon>
        <taxon>Pseudomonadota</taxon>
        <taxon>Gammaproteobacteria</taxon>
        <taxon>Enterobacterales</taxon>
        <taxon>Yersiniaceae</taxon>
        <taxon>Rahnella</taxon>
    </lineage>
</organism>
<comment type="similarity">
    <text evidence="2">Belongs to the polysaccharide synthase family.</text>
</comment>
<name>A0ABS6LN01_9GAMM</name>
<reference evidence="8 9" key="1">
    <citation type="submission" date="2021-03" db="EMBL/GenBank/DDBJ databases">
        <title>Five novel Rahnella species.</title>
        <authorList>
            <person name="Brady C."/>
            <person name="Asselin J."/>
            <person name="Beer S."/>
            <person name="Bruberg M.B."/>
            <person name="Crampton B."/>
            <person name="Venter S."/>
            <person name="Arnold D."/>
            <person name="Denman S."/>
        </authorList>
    </citation>
    <scope>NUCLEOTIDE SEQUENCE [LARGE SCALE GENOMIC DNA]</scope>
    <source>
        <strain evidence="8 9">FRB 231</strain>
    </source>
</reference>
<protein>
    <submittedName>
        <fullName evidence="8">Lipopolysaccharide biosynthesis protein</fullName>
    </submittedName>
</protein>
<evidence type="ECO:0000256" key="3">
    <source>
        <dbReference type="ARBA" id="ARBA00022475"/>
    </source>
</evidence>
<comment type="caution">
    <text evidence="8">The sequence shown here is derived from an EMBL/GenBank/DDBJ whole genome shotgun (WGS) entry which is preliminary data.</text>
</comment>
<evidence type="ECO:0000256" key="7">
    <source>
        <dbReference type="SAM" id="Phobius"/>
    </source>
</evidence>
<proteinExistence type="inferred from homology"/>
<keyword evidence="9" id="KW-1185">Reference proteome</keyword>
<feature type="transmembrane region" description="Helical" evidence="7">
    <location>
        <begin position="356"/>
        <end position="376"/>
    </location>
</feature>
<dbReference type="Proteomes" id="UP000739284">
    <property type="component" value="Unassembled WGS sequence"/>
</dbReference>
<dbReference type="CDD" id="cd13127">
    <property type="entry name" value="MATE_tuaB_like"/>
    <property type="match status" value="1"/>
</dbReference>
<feature type="transmembrane region" description="Helical" evidence="7">
    <location>
        <begin position="417"/>
        <end position="435"/>
    </location>
</feature>
<evidence type="ECO:0000313" key="9">
    <source>
        <dbReference type="Proteomes" id="UP000739284"/>
    </source>
</evidence>
<dbReference type="EMBL" id="JAFMOY010000133">
    <property type="protein sequence ID" value="MBU9848320.1"/>
    <property type="molecule type" value="Genomic_DNA"/>
</dbReference>
<gene>
    <name evidence="8" type="ORF">J1784_25355</name>
</gene>
<evidence type="ECO:0000256" key="5">
    <source>
        <dbReference type="ARBA" id="ARBA00022989"/>
    </source>
</evidence>
<feature type="transmembrane region" description="Helical" evidence="7">
    <location>
        <begin position="296"/>
        <end position="317"/>
    </location>
</feature>
<feature type="transmembrane region" description="Helical" evidence="7">
    <location>
        <begin position="256"/>
        <end position="276"/>
    </location>
</feature>
<evidence type="ECO:0000256" key="1">
    <source>
        <dbReference type="ARBA" id="ARBA00004651"/>
    </source>
</evidence>